<dbReference type="Proteomes" id="UP000292052">
    <property type="component" value="Unassembled WGS sequence"/>
</dbReference>
<dbReference type="InterPro" id="IPR027302">
    <property type="entry name" value="Gln_synth_N_conserv_site"/>
</dbReference>
<dbReference type="AlphaFoldDB" id="A0A482VZH3"/>
<evidence type="ECO:0000313" key="12">
    <source>
        <dbReference type="Proteomes" id="UP000292052"/>
    </source>
</evidence>
<dbReference type="GO" id="GO:0006542">
    <property type="term" value="P:glutamine biosynthetic process"/>
    <property type="evidence" value="ECO:0007669"/>
    <property type="project" value="InterPro"/>
</dbReference>
<dbReference type="FunFam" id="3.10.20.70:FF:000004">
    <property type="entry name" value="Glutamine synthetase"/>
    <property type="match status" value="1"/>
</dbReference>
<protein>
    <recommendedName>
        <fullName evidence="3">glutamine synthetase</fullName>
        <ecNumber evidence="3">6.3.1.2</ecNumber>
    </recommendedName>
</protein>
<accession>A0A482VZH3</accession>
<evidence type="ECO:0000256" key="7">
    <source>
        <dbReference type="PROSITE-ProRule" id="PRU01330"/>
    </source>
</evidence>
<evidence type="ECO:0000256" key="8">
    <source>
        <dbReference type="RuleBase" id="RU000384"/>
    </source>
</evidence>
<dbReference type="Pfam" id="PF03951">
    <property type="entry name" value="Gln-synt_N"/>
    <property type="match status" value="1"/>
</dbReference>
<dbReference type="PROSITE" id="PS51986">
    <property type="entry name" value="GS_BETA_GRASP"/>
    <property type="match status" value="1"/>
</dbReference>
<name>A0A482VZH3_ASBVE</name>
<reference evidence="11 12" key="1">
    <citation type="submission" date="2017-03" db="EMBL/GenBank/DDBJ databases">
        <title>Genome of the blue death feigning beetle - Asbolus verrucosus.</title>
        <authorList>
            <person name="Rider S.D."/>
        </authorList>
    </citation>
    <scope>NUCLEOTIDE SEQUENCE [LARGE SCALE GENOMIC DNA]</scope>
    <source>
        <strain evidence="11">Butters</strain>
        <tissue evidence="11">Head and leg muscle</tissue>
    </source>
</reference>
<dbReference type="EC" id="6.3.1.2" evidence="3"/>
<keyword evidence="6" id="KW-0067">ATP-binding</keyword>
<dbReference type="FunFam" id="3.30.590.10:FF:000004">
    <property type="entry name" value="Glutamine synthetase"/>
    <property type="match status" value="1"/>
</dbReference>
<gene>
    <name evidence="11" type="ORF">BDFB_001468</name>
</gene>
<sequence length="366" mass="41189">MHLEWSPNTKIDKKIWDRYRNLPIAGCKIQATYVWIDGTGENLRSKSKTMDYTPSSYKDCPTWDFDGSSTGLAETHSSDVLLCPVALYADPITQGNNKIVLCDTYNAEGKPTRTNFRHACMEALNQICDKDPMFGLEQEYQLMDLNNRPFGWPVMNGEPAPAGPYYCGVGADKAYGREIVESHYRACLYSGLDVSGVNAEVTPSQWEFQTGPTIGIKAADDLWMARYLLHRIAEDYGVAVSLHPKLFPNWNGAGCHANFSTKEMREDGGYKLIEEAVKKLEKNHAKHIKAYDPSGGEYNKLRLTGHHETSSVEKFSWGVADRSVSVRINRKVAQKQKGYLEDRRPSSNSDPYQVINALVRTICLNE</sequence>
<proteinExistence type="inferred from homology"/>
<dbReference type="PANTHER" id="PTHR20852">
    <property type="entry name" value="GLUTAMINE SYNTHETASE"/>
    <property type="match status" value="1"/>
</dbReference>
<feature type="domain" description="GS catalytic" evidence="10">
    <location>
        <begin position="116"/>
        <end position="366"/>
    </location>
</feature>
<dbReference type="GO" id="GO:0005524">
    <property type="term" value="F:ATP binding"/>
    <property type="evidence" value="ECO:0007669"/>
    <property type="project" value="UniProtKB-KW"/>
</dbReference>
<keyword evidence="4" id="KW-0436">Ligase</keyword>
<evidence type="ECO:0000256" key="3">
    <source>
        <dbReference type="ARBA" id="ARBA00012937"/>
    </source>
</evidence>
<evidence type="ECO:0000256" key="5">
    <source>
        <dbReference type="ARBA" id="ARBA00022741"/>
    </source>
</evidence>
<dbReference type="SUPFAM" id="SSF54368">
    <property type="entry name" value="Glutamine synthetase, N-terminal domain"/>
    <property type="match status" value="1"/>
</dbReference>
<feature type="domain" description="GS beta-grasp" evidence="9">
    <location>
        <begin position="29"/>
        <end position="109"/>
    </location>
</feature>
<comment type="caution">
    <text evidence="11">The sequence shown here is derived from an EMBL/GenBank/DDBJ whole genome shotgun (WGS) entry which is preliminary data.</text>
</comment>
<dbReference type="EMBL" id="QDEB01050043">
    <property type="protein sequence ID" value="RZC37707.1"/>
    <property type="molecule type" value="Genomic_DNA"/>
</dbReference>
<evidence type="ECO:0000256" key="1">
    <source>
        <dbReference type="ARBA" id="ARBA00009897"/>
    </source>
</evidence>
<evidence type="ECO:0000256" key="6">
    <source>
        <dbReference type="ARBA" id="ARBA00022840"/>
    </source>
</evidence>
<keyword evidence="12" id="KW-1185">Reference proteome</keyword>
<evidence type="ECO:0000256" key="2">
    <source>
        <dbReference type="ARBA" id="ARBA00011823"/>
    </source>
</evidence>
<dbReference type="OrthoDB" id="1936100at2759"/>
<dbReference type="PANTHER" id="PTHR20852:SF44">
    <property type="entry name" value="GLUTAMINE SYNTHETASE 1, MITOCHONDRIAL"/>
    <property type="match status" value="1"/>
</dbReference>
<evidence type="ECO:0000259" key="9">
    <source>
        <dbReference type="PROSITE" id="PS51986"/>
    </source>
</evidence>
<dbReference type="PROSITE" id="PS00180">
    <property type="entry name" value="GLNA_1"/>
    <property type="match status" value="1"/>
</dbReference>
<dbReference type="PROSITE" id="PS51987">
    <property type="entry name" value="GS_CATALYTIC"/>
    <property type="match status" value="1"/>
</dbReference>
<evidence type="ECO:0000259" key="10">
    <source>
        <dbReference type="PROSITE" id="PS51987"/>
    </source>
</evidence>
<dbReference type="Gene3D" id="3.30.590.10">
    <property type="entry name" value="Glutamine synthetase/guanido kinase, catalytic domain"/>
    <property type="match status" value="1"/>
</dbReference>
<evidence type="ECO:0000313" key="11">
    <source>
        <dbReference type="EMBL" id="RZC37707.1"/>
    </source>
</evidence>
<dbReference type="InterPro" id="IPR008146">
    <property type="entry name" value="Gln_synth_cat_dom"/>
</dbReference>
<dbReference type="InterPro" id="IPR008147">
    <property type="entry name" value="Gln_synt_N"/>
</dbReference>
<keyword evidence="5" id="KW-0547">Nucleotide-binding</keyword>
<dbReference type="InterPro" id="IPR050292">
    <property type="entry name" value="Glutamine_Synthetase"/>
</dbReference>
<dbReference type="GO" id="GO:0004356">
    <property type="term" value="F:glutamine synthetase activity"/>
    <property type="evidence" value="ECO:0007669"/>
    <property type="project" value="UniProtKB-EC"/>
</dbReference>
<comment type="similarity">
    <text evidence="1 7 8">Belongs to the glutamine synthetase family.</text>
</comment>
<dbReference type="Pfam" id="PF00120">
    <property type="entry name" value="Gln-synt_C"/>
    <property type="match status" value="1"/>
</dbReference>
<dbReference type="SUPFAM" id="SSF55931">
    <property type="entry name" value="Glutamine synthetase/guanido kinase"/>
    <property type="match status" value="1"/>
</dbReference>
<dbReference type="STRING" id="1661398.A0A482VZH3"/>
<dbReference type="Gene3D" id="3.10.20.70">
    <property type="entry name" value="Glutamine synthetase, N-terminal domain"/>
    <property type="match status" value="1"/>
</dbReference>
<dbReference type="SMART" id="SM01230">
    <property type="entry name" value="Gln-synt_C"/>
    <property type="match status" value="1"/>
</dbReference>
<comment type="subunit">
    <text evidence="2">Homooctamer.</text>
</comment>
<dbReference type="InterPro" id="IPR036651">
    <property type="entry name" value="Gln_synt_N_sf"/>
</dbReference>
<organism evidence="11 12">
    <name type="scientific">Asbolus verrucosus</name>
    <name type="common">Desert ironclad beetle</name>
    <dbReference type="NCBI Taxonomy" id="1661398"/>
    <lineage>
        <taxon>Eukaryota</taxon>
        <taxon>Metazoa</taxon>
        <taxon>Ecdysozoa</taxon>
        <taxon>Arthropoda</taxon>
        <taxon>Hexapoda</taxon>
        <taxon>Insecta</taxon>
        <taxon>Pterygota</taxon>
        <taxon>Neoptera</taxon>
        <taxon>Endopterygota</taxon>
        <taxon>Coleoptera</taxon>
        <taxon>Polyphaga</taxon>
        <taxon>Cucujiformia</taxon>
        <taxon>Tenebrionidae</taxon>
        <taxon>Pimeliinae</taxon>
        <taxon>Asbolus</taxon>
    </lineage>
</organism>
<evidence type="ECO:0000256" key="4">
    <source>
        <dbReference type="ARBA" id="ARBA00022598"/>
    </source>
</evidence>
<dbReference type="InterPro" id="IPR014746">
    <property type="entry name" value="Gln_synth/guanido_kin_cat_dom"/>
</dbReference>
<dbReference type="GO" id="GO:0005737">
    <property type="term" value="C:cytoplasm"/>
    <property type="evidence" value="ECO:0007669"/>
    <property type="project" value="TreeGrafter"/>
</dbReference>